<dbReference type="SUPFAM" id="SSF88713">
    <property type="entry name" value="Glycoside hydrolase/deacetylase"/>
    <property type="match status" value="1"/>
</dbReference>
<dbReference type="Pfam" id="PF03065">
    <property type="entry name" value="Glyco_hydro_57"/>
    <property type="match status" value="1"/>
</dbReference>
<evidence type="ECO:0000256" key="1">
    <source>
        <dbReference type="ARBA" id="ARBA00006821"/>
    </source>
</evidence>
<dbReference type="InterPro" id="IPR014718">
    <property type="entry name" value="GH-type_carb-bd"/>
</dbReference>
<accession>A0A9D8KFN9</accession>
<dbReference type="Gene3D" id="3.20.110.20">
    <property type="match status" value="1"/>
</dbReference>
<dbReference type="EMBL" id="JAFGIX010000046">
    <property type="protein sequence ID" value="MBN1573312.1"/>
    <property type="molecule type" value="Genomic_DNA"/>
</dbReference>
<dbReference type="Gene3D" id="2.70.98.10">
    <property type="match status" value="1"/>
</dbReference>
<dbReference type="InterPro" id="IPR028995">
    <property type="entry name" value="Glyco_hydro_57/38_cen_sf"/>
</dbReference>
<dbReference type="PANTHER" id="PTHR36306:SF1">
    <property type="entry name" value="ALPHA-AMYLASE-RELATED"/>
    <property type="match status" value="1"/>
</dbReference>
<reference evidence="6" key="2">
    <citation type="submission" date="2021-01" db="EMBL/GenBank/DDBJ databases">
        <authorList>
            <person name="Hahn C.R."/>
            <person name="Youssef N.H."/>
            <person name="Elshahed M."/>
        </authorList>
    </citation>
    <scope>NUCLEOTIDE SEQUENCE</scope>
    <source>
        <strain evidence="6">Zod_Metabat.24</strain>
    </source>
</reference>
<comment type="similarity">
    <text evidence="1">Belongs to the glycosyl hydrolase 57 family.</text>
</comment>
<dbReference type="GO" id="GO:0003824">
    <property type="term" value="F:catalytic activity"/>
    <property type="evidence" value="ECO:0007669"/>
    <property type="project" value="InterPro"/>
</dbReference>
<sequence length="724" mass="82060">MGVNLIIGIHNHQPVGNFPWVIEGAYERSYNKFLDLLIKHPEIRLTIHNTGPLLDWIEANRPEYIEKLKTLAARGQVEIMGGAYYEPVIPIIPEIDAVRQIDKMSSYIKKNFGRHPNGMWLAERVWEPTVPRITGPAGIKYTLLDDTHFRYSGLSGEELFGYYITENSGHTLAVFPIDRGLRYAIPFEDVEETITRLKEVAESKPGAGIVYGDDGEKFGVWPGTYEWVFDGEWLEKFFAALKENSNWINLMTFSEYMEKYPPAGRVYLPTASYQEMTEWALPPRAILSYKGVMKRVEDSGFREEARPFIRGGFFNNFLAKYPESNNMHKRMHHVSKKLQSLIADAADGKKAVPKKELTKAYDYLMASQCNCAYWHGLFGGLYLNYLRHAVFENLIRAERLIDSKDLPTLEVTDINADGMDEILIGTELFTAYISPAEGGTLYHLDLRDFNFCLTNTLSRRFEAYHEEAKQSIKDEGSEGDAPASIHDRIVVKEEGIFDLLTYDRNRRYSFIDRVFSAPPTVEQLVKESYVETGDFSGGLYKVEKCGAGKESVKVSLKKRGEIKISQEPFPIEIKKVYNVDVGGPSFNVKYRLTSLGGGELKLFFAPELNFTLLGGEDPMRYLTHPGGEKILLRERGEIKGVDRFSLVNEYDGFEVSIQTAEPVDLLYFGVETASQSEGGLEKTYQGSALMPIFPVTLRPGREYNLGVTISVSRLSGMRKGETKN</sequence>
<dbReference type="PANTHER" id="PTHR36306">
    <property type="entry name" value="ALPHA-AMYLASE-RELATED-RELATED"/>
    <property type="match status" value="1"/>
</dbReference>
<feature type="domain" description="Alpha-amylase/4-alpha-glucanotransferase C-terminal" evidence="5">
    <location>
        <begin position="413"/>
        <end position="703"/>
    </location>
</feature>
<evidence type="ECO:0000313" key="6">
    <source>
        <dbReference type="EMBL" id="MBN1573312.1"/>
    </source>
</evidence>
<dbReference type="InterPro" id="IPR011330">
    <property type="entry name" value="Glyco_hydro/deAcase_b/a-brl"/>
</dbReference>
<protein>
    <submittedName>
        <fullName evidence="6">DUF1926 domain-containing protein</fullName>
    </submittedName>
</protein>
<dbReference type="SUPFAM" id="SSF74650">
    <property type="entry name" value="Galactose mutarotase-like"/>
    <property type="match status" value="1"/>
</dbReference>
<evidence type="ECO:0000259" key="4">
    <source>
        <dbReference type="Pfam" id="PF09094"/>
    </source>
</evidence>
<dbReference type="Pfam" id="PF09095">
    <property type="entry name" value="AmyA-gluTrfs_C"/>
    <property type="match status" value="1"/>
</dbReference>
<dbReference type="CDD" id="cd10793">
    <property type="entry name" value="GH57N_TLGT_like"/>
    <property type="match status" value="1"/>
</dbReference>
<dbReference type="AlphaFoldDB" id="A0A9D8KFN9"/>
<evidence type="ECO:0000259" key="5">
    <source>
        <dbReference type="Pfam" id="PF09095"/>
    </source>
</evidence>
<dbReference type="GO" id="GO:0005975">
    <property type="term" value="P:carbohydrate metabolic process"/>
    <property type="evidence" value="ECO:0007669"/>
    <property type="project" value="InterPro"/>
</dbReference>
<dbReference type="InterPro" id="IPR011013">
    <property type="entry name" value="Gal_mutarotase_sf_dom"/>
</dbReference>
<evidence type="ECO:0000256" key="2">
    <source>
        <dbReference type="ARBA" id="ARBA00023277"/>
    </source>
</evidence>
<evidence type="ECO:0000313" key="7">
    <source>
        <dbReference type="Proteomes" id="UP000809273"/>
    </source>
</evidence>
<feature type="domain" description="Glycoside hydrolase family 57 N-terminal" evidence="3">
    <location>
        <begin position="6"/>
        <end position="269"/>
    </location>
</feature>
<dbReference type="Pfam" id="PF09094">
    <property type="entry name" value="AmyA-A_glucT_m"/>
    <property type="match status" value="1"/>
</dbReference>
<organism evidence="6 7">
    <name type="scientific">Candidatus Zymogenus saltonus</name>
    <dbReference type="NCBI Taxonomy" id="2844893"/>
    <lineage>
        <taxon>Bacteria</taxon>
        <taxon>Deltaproteobacteria</taxon>
        <taxon>Candidatus Zymogenia</taxon>
        <taxon>Candidatus Zymogeniales</taxon>
        <taxon>Candidatus Zymogenaceae</taxon>
        <taxon>Candidatus Zymogenus</taxon>
    </lineage>
</organism>
<dbReference type="InterPro" id="IPR052046">
    <property type="entry name" value="GH57_Enzymes"/>
</dbReference>
<proteinExistence type="inferred from homology"/>
<reference evidence="6" key="1">
    <citation type="journal article" date="2021" name="Environ. Microbiol.">
        <title>Genomic characterization of three novel Desulfobacterota classes expand the metabolic and phylogenetic diversity of the phylum.</title>
        <authorList>
            <person name="Murphy C.L."/>
            <person name="Biggerstaff J."/>
            <person name="Eichhorn A."/>
            <person name="Ewing E."/>
            <person name="Shahan R."/>
            <person name="Soriano D."/>
            <person name="Stewart S."/>
            <person name="VanMol K."/>
            <person name="Walker R."/>
            <person name="Walters P."/>
            <person name="Elshahed M.S."/>
            <person name="Youssef N.H."/>
        </authorList>
    </citation>
    <scope>NUCLEOTIDE SEQUENCE</scope>
    <source>
        <strain evidence="6">Zod_Metabat.24</strain>
    </source>
</reference>
<keyword evidence="2" id="KW-0119">Carbohydrate metabolism</keyword>
<dbReference type="SUPFAM" id="SSF88688">
    <property type="entry name" value="Families 57/38 glycoside transferase middle domain"/>
    <property type="match status" value="1"/>
</dbReference>
<dbReference type="InterPro" id="IPR004300">
    <property type="entry name" value="Glyco_hydro_57_N"/>
</dbReference>
<name>A0A9D8KFN9_9DELT</name>
<dbReference type="Proteomes" id="UP000809273">
    <property type="component" value="Unassembled WGS sequence"/>
</dbReference>
<dbReference type="InterPro" id="IPR015179">
    <property type="entry name" value="A-amylase/a-glucTrfase_C"/>
</dbReference>
<dbReference type="GO" id="GO:0030246">
    <property type="term" value="F:carbohydrate binding"/>
    <property type="evidence" value="ECO:0007669"/>
    <property type="project" value="InterPro"/>
</dbReference>
<dbReference type="InterPro" id="IPR015178">
    <property type="entry name" value="A-amylase/a-glucTrfase_central"/>
</dbReference>
<evidence type="ECO:0000259" key="3">
    <source>
        <dbReference type="Pfam" id="PF03065"/>
    </source>
</evidence>
<gene>
    <name evidence="6" type="ORF">JW984_08975</name>
</gene>
<feature type="domain" description="Alpha-amylase/4-alpha-glucanotransferase central" evidence="4">
    <location>
        <begin position="312"/>
        <end position="401"/>
    </location>
</feature>
<comment type="caution">
    <text evidence="6">The sequence shown here is derived from an EMBL/GenBank/DDBJ whole genome shotgun (WGS) entry which is preliminary data.</text>
</comment>